<evidence type="ECO:0000256" key="5">
    <source>
        <dbReference type="SAM" id="MobiDB-lite"/>
    </source>
</evidence>
<dbReference type="Pfam" id="PF00126">
    <property type="entry name" value="HTH_1"/>
    <property type="match status" value="1"/>
</dbReference>
<feature type="compositionally biased region" description="Gly residues" evidence="5">
    <location>
        <begin position="318"/>
        <end position="337"/>
    </location>
</feature>
<dbReference type="Gene3D" id="3.40.190.10">
    <property type="entry name" value="Periplasmic binding protein-like II"/>
    <property type="match status" value="2"/>
</dbReference>
<evidence type="ECO:0000256" key="4">
    <source>
        <dbReference type="ARBA" id="ARBA00023163"/>
    </source>
</evidence>
<dbReference type="STRING" id="31964.CMS2168"/>
<evidence type="ECO:0000259" key="6">
    <source>
        <dbReference type="PROSITE" id="PS50931"/>
    </source>
</evidence>
<dbReference type="Pfam" id="PF03466">
    <property type="entry name" value="LysR_substrate"/>
    <property type="match status" value="1"/>
</dbReference>
<dbReference type="Gene3D" id="1.10.10.10">
    <property type="entry name" value="Winged helix-like DNA-binding domain superfamily/Winged helix DNA-binding domain"/>
    <property type="match status" value="1"/>
</dbReference>
<dbReference type="EMBL" id="AM849034">
    <property type="protein sequence ID" value="CAQ02262.1"/>
    <property type="molecule type" value="Genomic_DNA"/>
</dbReference>
<protein>
    <submittedName>
        <fullName evidence="7">LysR-family trancsriptional regulator</fullName>
    </submittedName>
</protein>
<accession>B0RFP2</accession>
<keyword evidence="8" id="KW-1185">Reference proteome</keyword>
<dbReference type="GO" id="GO:0032993">
    <property type="term" value="C:protein-DNA complex"/>
    <property type="evidence" value="ECO:0007669"/>
    <property type="project" value="TreeGrafter"/>
</dbReference>
<dbReference type="PROSITE" id="PS50931">
    <property type="entry name" value="HTH_LYSR"/>
    <property type="match status" value="1"/>
</dbReference>
<feature type="region of interest" description="Disordered" evidence="5">
    <location>
        <begin position="286"/>
        <end position="348"/>
    </location>
</feature>
<dbReference type="GO" id="GO:0003677">
    <property type="term" value="F:DNA binding"/>
    <property type="evidence" value="ECO:0007669"/>
    <property type="project" value="UniProtKB-KW"/>
</dbReference>
<keyword evidence="4" id="KW-0804">Transcription</keyword>
<evidence type="ECO:0000313" key="7">
    <source>
        <dbReference type="EMBL" id="CAQ02262.1"/>
    </source>
</evidence>
<dbReference type="Proteomes" id="UP000001318">
    <property type="component" value="Chromosome"/>
</dbReference>
<sequence>MRAIEGTPVDADPTALRRFAAVADELHFARAAKALNVSRIAVSRSILDLEALWGVELFVRDDGPTRLSPAGEARLAEARAAIAAEDARLAEEAAAPPRGLVVAIVPGVTVAKWTRAWDERVADVPLRVVPLAEPDAAPALVDQSADVAFLRLPVDGRGLTIVPLYGEVQVAILPKEHAHATADAIAITDLADDLLLQPADQVPGWPGRTAGADPVPMPEDVAAAVELVAAGVGFVVVPHALGRLHARKDVVAVPVHDLPETRIAVAWREGDVSPDIEELVGIVRGRTAASSRSSRDEDERDRRKPTAAQKTARKAAGKPGGAGGKGGSKPAPKGGGRTPPPRGQRRGR</sequence>
<evidence type="ECO:0000313" key="8">
    <source>
        <dbReference type="Proteomes" id="UP000001318"/>
    </source>
</evidence>
<dbReference type="PANTHER" id="PTHR30346:SF0">
    <property type="entry name" value="HCA OPERON TRANSCRIPTIONAL ACTIVATOR HCAR"/>
    <property type="match status" value="1"/>
</dbReference>
<keyword evidence="2" id="KW-0805">Transcription regulation</keyword>
<dbReference type="GO" id="GO:0003700">
    <property type="term" value="F:DNA-binding transcription factor activity"/>
    <property type="evidence" value="ECO:0007669"/>
    <property type="project" value="InterPro"/>
</dbReference>
<dbReference type="InterPro" id="IPR036388">
    <property type="entry name" value="WH-like_DNA-bd_sf"/>
</dbReference>
<name>B0RFP2_CLASE</name>
<dbReference type="eggNOG" id="COG0583">
    <property type="taxonomic scope" value="Bacteria"/>
</dbReference>
<dbReference type="HOGENOM" id="CLU_039613_3_0_11"/>
<dbReference type="KEGG" id="cms:CMS2168"/>
<dbReference type="PRINTS" id="PR00039">
    <property type="entry name" value="HTHLYSR"/>
</dbReference>
<evidence type="ECO:0000256" key="3">
    <source>
        <dbReference type="ARBA" id="ARBA00023125"/>
    </source>
</evidence>
<dbReference type="PANTHER" id="PTHR30346">
    <property type="entry name" value="TRANSCRIPTIONAL DUAL REGULATOR HCAR-RELATED"/>
    <property type="match status" value="1"/>
</dbReference>
<dbReference type="SUPFAM" id="SSF53850">
    <property type="entry name" value="Periplasmic binding protein-like II"/>
    <property type="match status" value="1"/>
</dbReference>
<comment type="similarity">
    <text evidence="1">Belongs to the LysR transcriptional regulatory family.</text>
</comment>
<dbReference type="SUPFAM" id="SSF46785">
    <property type="entry name" value="Winged helix' DNA-binding domain"/>
    <property type="match status" value="1"/>
</dbReference>
<reference evidence="7 8" key="1">
    <citation type="journal article" date="2008" name="J. Bacteriol.">
        <title>Genome of the actinomycete plant pathogen Clavibacter michiganensis subsp. sepedonicus suggests recent niche adaptation.</title>
        <authorList>
            <person name="Bentley S.D."/>
            <person name="Corton C."/>
            <person name="Brown S.E."/>
            <person name="Barron A."/>
            <person name="Clark L."/>
            <person name="Doggett J."/>
            <person name="Harris B."/>
            <person name="Ormond D."/>
            <person name="Quail M.A."/>
            <person name="May G."/>
            <person name="Francis D."/>
            <person name="Knudson D."/>
            <person name="Parkhill J."/>
            <person name="Ishimaru C.A."/>
        </authorList>
    </citation>
    <scope>NUCLEOTIDE SEQUENCE [LARGE SCALE GENOMIC DNA]</scope>
    <source>
        <strain evidence="8">ATCC 33113 / DSM 20744 / JCM 9667 / LMG 2889 / ICMP 2535 / C-1</strain>
    </source>
</reference>
<feature type="domain" description="HTH lysR-type" evidence="6">
    <location>
        <begin position="12"/>
        <end position="68"/>
    </location>
</feature>
<proteinExistence type="inferred from homology"/>
<dbReference type="InterPro" id="IPR000847">
    <property type="entry name" value="LysR_HTH_N"/>
</dbReference>
<dbReference type="InterPro" id="IPR005119">
    <property type="entry name" value="LysR_subst-bd"/>
</dbReference>
<feature type="compositionally biased region" description="Basic and acidic residues" evidence="5">
    <location>
        <begin position="293"/>
        <end position="304"/>
    </location>
</feature>
<gene>
    <name evidence="7" type="ordered locus">CMS2168</name>
</gene>
<organism evidence="7 8">
    <name type="scientific">Clavibacter sepedonicus</name>
    <name type="common">Clavibacter michiganensis subsp. sepedonicus</name>
    <dbReference type="NCBI Taxonomy" id="31964"/>
    <lineage>
        <taxon>Bacteria</taxon>
        <taxon>Bacillati</taxon>
        <taxon>Actinomycetota</taxon>
        <taxon>Actinomycetes</taxon>
        <taxon>Micrococcales</taxon>
        <taxon>Microbacteriaceae</taxon>
        <taxon>Clavibacter</taxon>
    </lineage>
</organism>
<dbReference type="AlphaFoldDB" id="B0RFP2"/>
<keyword evidence="3" id="KW-0238">DNA-binding</keyword>
<dbReference type="InterPro" id="IPR036390">
    <property type="entry name" value="WH_DNA-bd_sf"/>
</dbReference>
<evidence type="ECO:0000256" key="1">
    <source>
        <dbReference type="ARBA" id="ARBA00009437"/>
    </source>
</evidence>
<evidence type="ECO:0000256" key="2">
    <source>
        <dbReference type="ARBA" id="ARBA00023015"/>
    </source>
</evidence>